<evidence type="ECO:0000256" key="9">
    <source>
        <dbReference type="PROSITE-ProRule" id="PRU00309"/>
    </source>
</evidence>
<dbReference type="PROSITE" id="PS50950">
    <property type="entry name" value="ZF_THAP"/>
    <property type="match status" value="1"/>
</dbReference>
<feature type="domain" description="C2H2-type" evidence="12">
    <location>
        <begin position="497"/>
        <end position="525"/>
    </location>
</feature>
<name>A0ABM3M463_BICAN</name>
<dbReference type="Gene3D" id="3.30.160.60">
    <property type="entry name" value="Classic Zinc Finger"/>
    <property type="match status" value="7"/>
</dbReference>
<keyword evidence="1 10" id="KW-0479">Metal-binding</keyword>
<gene>
    <name evidence="16" type="primary">LOC112056628</name>
</gene>
<keyword evidence="3 8" id="KW-0863">Zinc-finger</keyword>
<dbReference type="InterPro" id="IPR013087">
    <property type="entry name" value="Znf_C2H2_type"/>
</dbReference>
<evidence type="ECO:0000256" key="5">
    <source>
        <dbReference type="ARBA" id="ARBA00023125"/>
    </source>
</evidence>
<keyword evidence="5 9" id="KW-0238">DNA-binding</keyword>
<dbReference type="PANTHER" id="PTHR24388">
    <property type="entry name" value="ZINC FINGER PROTEIN"/>
    <property type="match status" value="1"/>
</dbReference>
<dbReference type="GeneID" id="112056628"/>
<evidence type="ECO:0000313" key="16">
    <source>
        <dbReference type="RefSeq" id="XP_052746269.1"/>
    </source>
</evidence>
<keyword evidence="6" id="KW-0539">Nucleus</keyword>
<feature type="domain" description="C2H2-type" evidence="12">
    <location>
        <begin position="700"/>
        <end position="727"/>
    </location>
</feature>
<feature type="domain" description="C2H2-type" evidence="12">
    <location>
        <begin position="524"/>
        <end position="552"/>
    </location>
</feature>
<dbReference type="InterPro" id="IPR038441">
    <property type="entry name" value="THAP_Znf_sf"/>
</dbReference>
<keyword evidence="15" id="KW-1185">Reference proteome</keyword>
<evidence type="ECO:0000256" key="3">
    <source>
        <dbReference type="ARBA" id="ARBA00022771"/>
    </source>
</evidence>
<dbReference type="PROSITE" id="PS50157">
    <property type="entry name" value="ZINC_FINGER_C2H2_2"/>
    <property type="match status" value="7"/>
</dbReference>
<keyword evidence="4 10" id="KW-0862">Zinc</keyword>
<evidence type="ECO:0000256" key="10">
    <source>
        <dbReference type="PROSITE-ProRule" id="PRU01263"/>
    </source>
</evidence>
<evidence type="ECO:0000256" key="2">
    <source>
        <dbReference type="ARBA" id="ARBA00022737"/>
    </source>
</evidence>
<dbReference type="Pfam" id="PF05485">
    <property type="entry name" value="THAP"/>
    <property type="match status" value="1"/>
</dbReference>
<accession>A0ABM3M463</accession>
<dbReference type="SUPFAM" id="SSF57667">
    <property type="entry name" value="beta-beta-alpha zinc fingers"/>
    <property type="match status" value="3"/>
</dbReference>
<dbReference type="SUPFAM" id="SSF57716">
    <property type="entry name" value="Glucocorticoid receptor-like (DNA-binding domain)"/>
    <property type="match status" value="1"/>
</dbReference>
<dbReference type="InterPro" id="IPR012934">
    <property type="entry name" value="Znf_AD"/>
</dbReference>
<evidence type="ECO:0000256" key="7">
    <source>
        <dbReference type="ARBA" id="ARBA00037948"/>
    </source>
</evidence>
<feature type="compositionally biased region" description="Basic and acidic residues" evidence="11">
    <location>
        <begin position="362"/>
        <end position="372"/>
    </location>
</feature>
<feature type="region of interest" description="Disordered" evidence="11">
    <location>
        <begin position="352"/>
        <end position="373"/>
    </location>
</feature>
<feature type="binding site" evidence="10">
    <location>
        <position position="127"/>
    </location>
    <ligand>
        <name>Zn(2+)</name>
        <dbReference type="ChEBI" id="CHEBI:29105"/>
    </ligand>
</feature>
<sequence>MRCCVSWCINNKSKQSSDNVSYRRFPPEHGERQTWISTLGLNERRLTNDSVVCSNHFIDNFLCSRKSGPSPVQEDAKPFVQACVVCLDTERRVHLLSKYNLEQAYETITGLELQDLTDFTPFICFECAQRLTQCKQFRDKSARGHALLVELIRKHDLLTAQHIKEINRSVNFLTSNLVEKVFQPNCCDVNFIDIKKETIQIKCEDRVNESIIKVEKEDHILVSDDKTQYGNYIDIEKRDIKDDHDDDNANIDFLDDIIDEVFTNDDDDDDDKLFNDNNYTETGAISDGEQFIDKNENDSDIELVDKKDDKLKTSDIKKLNQSRKGNLASYKNCNNKISKTQTNKNNLTKKVSVAKSKTSKVKSKDKLDKDNTKNLNATKRGTLLTTFKITKLSLEKQFEDLKTRQESSNYKNSSFQCNFCYRGFQCNSTFTRHMDKHSKANGDVECPVCKMRYKTREAFLAHNLSHSTRYNCTLCDFFSMNSTTARMHERWHMGLKHICPHCNEEFSKITSYITHLRLKHPSDFICCHCGFSFISQKGLKFHILRTHRKDKLEEPAGPHCEQCKVRFSSQAAFEQHLKVSPKHSQPGIRKRNDRRTNFKDVVPPYITCELCGTKLKDFSMYSQHFKSEHPGDVRAQHAPRTGETLCEQCGQSFQNGFLLRQHMTKHTGQKDYQCDVCQKRFRTKLFLFRHMDTHAPSPQYSCPICGKLFSSPSSRNRHEKIHTEKAFKCNICGKAFSQADTRSSHVAHVHMNVPWPKRNRGRAVRRTNDE</sequence>
<evidence type="ECO:0000256" key="8">
    <source>
        <dbReference type="PROSITE-ProRule" id="PRU00042"/>
    </source>
</evidence>
<comment type="similarity">
    <text evidence="7">Belongs to the snail C2H2-type zinc-finger protein family.</text>
</comment>
<feature type="domain" description="C2H2-type" evidence="12">
    <location>
        <begin position="727"/>
        <end position="750"/>
    </location>
</feature>
<dbReference type="InterPro" id="IPR050527">
    <property type="entry name" value="Snail/Krueppel_Znf"/>
</dbReference>
<dbReference type="PROSITE" id="PS00028">
    <property type="entry name" value="ZINC_FINGER_C2H2_1"/>
    <property type="match status" value="9"/>
</dbReference>
<evidence type="ECO:0000256" key="6">
    <source>
        <dbReference type="ARBA" id="ARBA00023242"/>
    </source>
</evidence>
<dbReference type="RefSeq" id="XP_052746269.1">
    <property type="nucleotide sequence ID" value="XM_052890309.1"/>
</dbReference>
<evidence type="ECO:0000256" key="11">
    <source>
        <dbReference type="SAM" id="MobiDB-lite"/>
    </source>
</evidence>
<feature type="binding site" evidence="10">
    <location>
        <position position="124"/>
    </location>
    <ligand>
        <name>Zn(2+)</name>
        <dbReference type="ChEBI" id="CHEBI:29105"/>
    </ligand>
</feature>
<keyword evidence="2" id="KW-0677">Repeat</keyword>
<feature type="binding site" evidence="10">
    <location>
        <position position="83"/>
    </location>
    <ligand>
        <name>Zn(2+)</name>
        <dbReference type="ChEBI" id="CHEBI:29105"/>
    </ligand>
</feature>
<protein>
    <submittedName>
        <fullName evidence="16">Zinc finger protein 626</fullName>
    </submittedName>
</protein>
<organism evidence="15 16">
    <name type="scientific">Bicyclus anynana</name>
    <name type="common">Squinting bush brown butterfly</name>
    <dbReference type="NCBI Taxonomy" id="110368"/>
    <lineage>
        <taxon>Eukaryota</taxon>
        <taxon>Metazoa</taxon>
        <taxon>Ecdysozoa</taxon>
        <taxon>Arthropoda</taxon>
        <taxon>Hexapoda</taxon>
        <taxon>Insecta</taxon>
        <taxon>Pterygota</taxon>
        <taxon>Neoptera</taxon>
        <taxon>Endopterygota</taxon>
        <taxon>Lepidoptera</taxon>
        <taxon>Glossata</taxon>
        <taxon>Ditrysia</taxon>
        <taxon>Papilionoidea</taxon>
        <taxon>Nymphalidae</taxon>
        <taxon>Satyrinae</taxon>
        <taxon>Satyrini</taxon>
        <taxon>Mycalesina</taxon>
        <taxon>Bicyclus</taxon>
    </lineage>
</organism>
<evidence type="ECO:0000256" key="4">
    <source>
        <dbReference type="ARBA" id="ARBA00022833"/>
    </source>
</evidence>
<feature type="binding site" evidence="10">
    <location>
        <position position="86"/>
    </location>
    <ligand>
        <name>Zn(2+)</name>
        <dbReference type="ChEBI" id="CHEBI:29105"/>
    </ligand>
</feature>
<evidence type="ECO:0000259" key="13">
    <source>
        <dbReference type="PROSITE" id="PS50950"/>
    </source>
</evidence>
<evidence type="ECO:0000259" key="14">
    <source>
        <dbReference type="PROSITE" id="PS51915"/>
    </source>
</evidence>
<proteinExistence type="inferred from homology"/>
<dbReference type="Pfam" id="PF12874">
    <property type="entry name" value="zf-met"/>
    <property type="match status" value="1"/>
</dbReference>
<dbReference type="InterPro" id="IPR006612">
    <property type="entry name" value="THAP_Znf"/>
</dbReference>
<feature type="domain" description="ZAD" evidence="14">
    <location>
        <begin position="81"/>
        <end position="151"/>
    </location>
</feature>
<evidence type="ECO:0000313" key="15">
    <source>
        <dbReference type="Proteomes" id="UP001652582"/>
    </source>
</evidence>
<feature type="domain" description="C2H2-type" evidence="12">
    <location>
        <begin position="644"/>
        <end position="671"/>
    </location>
</feature>
<feature type="domain" description="THAP-type" evidence="13">
    <location>
        <begin position="1"/>
        <end position="81"/>
    </location>
</feature>
<reference evidence="16" key="1">
    <citation type="submission" date="2025-08" db="UniProtKB">
        <authorList>
            <consortium name="RefSeq"/>
        </authorList>
    </citation>
    <scope>IDENTIFICATION</scope>
</reference>
<dbReference type="SMART" id="SM00355">
    <property type="entry name" value="ZnF_C2H2"/>
    <property type="match status" value="11"/>
</dbReference>
<feature type="domain" description="C2H2-type" evidence="12">
    <location>
        <begin position="415"/>
        <end position="442"/>
    </location>
</feature>
<dbReference type="Gene3D" id="6.20.210.20">
    <property type="entry name" value="THAP domain"/>
    <property type="match status" value="1"/>
</dbReference>
<feature type="domain" description="C2H2-type" evidence="12">
    <location>
        <begin position="672"/>
        <end position="699"/>
    </location>
</feature>
<dbReference type="InterPro" id="IPR036236">
    <property type="entry name" value="Znf_C2H2_sf"/>
</dbReference>
<dbReference type="Proteomes" id="UP001652582">
    <property type="component" value="Chromosome 27"/>
</dbReference>
<evidence type="ECO:0000256" key="1">
    <source>
        <dbReference type="ARBA" id="ARBA00022723"/>
    </source>
</evidence>
<dbReference type="SMART" id="SM00980">
    <property type="entry name" value="THAP"/>
    <property type="match status" value="1"/>
</dbReference>
<evidence type="ECO:0000259" key="12">
    <source>
        <dbReference type="PROSITE" id="PS50157"/>
    </source>
</evidence>
<dbReference type="PANTHER" id="PTHR24388:SF53">
    <property type="entry name" value="CHORION TRANSCRIPTION FACTOR CF2-RELATED"/>
    <property type="match status" value="1"/>
</dbReference>
<dbReference type="PROSITE" id="PS51915">
    <property type="entry name" value="ZAD"/>
    <property type="match status" value="1"/>
</dbReference>
<dbReference type="Pfam" id="PF00096">
    <property type="entry name" value="zf-C2H2"/>
    <property type="match status" value="3"/>
</dbReference>